<comment type="subcellular location">
    <subcellularLocation>
        <location evidence="1">Endoplasmic reticulum</location>
    </subcellularLocation>
</comment>
<dbReference type="OrthoDB" id="20273at2759"/>
<comment type="similarity">
    <text evidence="2">Belongs to the glycosyltransferase 28 family.</text>
</comment>
<dbReference type="Pfam" id="PF04101">
    <property type="entry name" value="Glyco_tran_28_C"/>
    <property type="match status" value="1"/>
</dbReference>
<evidence type="ECO:0000256" key="2">
    <source>
        <dbReference type="ARBA" id="ARBA00006962"/>
    </source>
</evidence>
<dbReference type="EMBL" id="JXLN01010102">
    <property type="protein sequence ID" value="KPM05112.1"/>
    <property type="molecule type" value="Genomic_DNA"/>
</dbReference>
<dbReference type="Proteomes" id="UP000070412">
    <property type="component" value="Unassembled WGS sequence"/>
</dbReference>
<evidence type="ECO:0000256" key="3">
    <source>
        <dbReference type="ARBA" id="ARBA00012614"/>
    </source>
</evidence>
<dbReference type="EnsemblMetazoa" id="SSS_7015s_mrna">
    <property type="protein sequence ID" value="KAF7487944.1"/>
    <property type="gene ID" value="SSS_7015"/>
</dbReference>
<dbReference type="PANTHER" id="PTHR12867">
    <property type="entry name" value="GLYCOSYL TRANSFERASE-RELATED"/>
    <property type="match status" value="1"/>
</dbReference>
<proteinExistence type="inferred from homology"/>
<dbReference type="InterPro" id="IPR039042">
    <property type="entry name" value="Alg13-like"/>
</dbReference>
<organism evidence="10 13">
    <name type="scientific">Sarcoptes scabiei</name>
    <name type="common">Itch mite</name>
    <name type="synonym">Acarus scabiei</name>
    <dbReference type="NCBI Taxonomy" id="52283"/>
    <lineage>
        <taxon>Eukaryota</taxon>
        <taxon>Metazoa</taxon>
        <taxon>Ecdysozoa</taxon>
        <taxon>Arthropoda</taxon>
        <taxon>Chelicerata</taxon>
        <taxon>Arachnida</taxon>
        <taxon>Acari</taxon>
        <taxon>Acariformes</taxon>
        <taxon>Sarcoptiformes</taxon>
        <taxon>Astigmata</taxon>
        <taxon>Psoroptidia</taxon>
        <taxon>Sarcoptoidea</taxon>
        <taxon>Sarcoptidae</taxon>
        <taxon>Sarcoptinae</taxon>
        <taxon>Sarcoptes</taxon>
    </lineage>
</organism>
<evidence type="ECO:0000259" key="8">
    <source>
        <dbReference type="Pfam" id="PF04101"/>
    </source>
</evidence>
<dbReference type="Gene3D" id="3.40.50.2000">
    <property type="entry name" value="Glycogen Phosphorylase B"/>
    <property type="match status" value="1"/>
</dbReference>
<evidence type="ECO:0000256" key="1">
    <source>
        <dbReference type="ARBA" id="ARBA00004240"/>
    </source>
</evidence>
<evidence type="ECO:0000313" key="11">
    <source>
        <dbReference type="EnsemblMetazoa" id="KAF7487944.1"/>
    </source>
</evidence>
<gene>
    <name evidence="10" type="ORF">QR98_0035710</name>
    <name evidence="9" type="ORF">SSS_7015</name>
</gene>
<dbReference type="VEuPathDB" id="VectorBase:SSCA003300"/>
<accession>A0A132A257</accession>
<evidence type="ECO:0000313" key="12">
    <source>
        <dbReference type="Proteomes" id="UP000070412"/>
    </source>
</evidence>
<evidence type="ECO:0000313" key="13">
    <source>
        <dbReference type="Proteomes" id="UP000616769"/>
    </source>
</evidence>
<evidence type="ECO:0000256" key="4">
    <source>
        <dbReference type="ARBA" id="ARBA00017468"/>
    </source>
</evidence>
<evidence type="ECO:0000313" key="10">
    <source>
        <dbReference type="EMBL" id="KPM05112.1"/>
    </source>
</evidence>
<feature type="domain" description="Glycosyl transferase family 28 C-terminal" evidence="8">
    <location>
        <begin position="10"/>
        <end position="156"/>
    </location>
</feature>
<dbReference type="GO" id="GO:0004577">
    <property type="term" value="F:N-acetylglucosaminyldiphosphodolichol N-acetylglucosaminyltransferase activity"/>
    <property type="evidence" value="ECO:0007669"/>
    <property type="project" value="UniProtKB-EC"/>
</dbReference>
<dbReference type="GO" id="GO:0005783">
    <property type="term" value="C:endoplasmic reticulum"/>
    <property type="evidence" value="ECO:0007669"/>
    <property type="project" value="UniProtKB-SubCell"/>
</dbReference>
<reference evidence="12" key="2">
    <citation type="journal article" date="2020" name="PLoS Negl. Trop. Dis.">
        <title>High-quality nuclear genome for Sarcoptes scabiei-A critical resource for a neglected parasite.</title>
        <authorList>
            <person name="Korhonen P.K."/>
            <person name="Gasser R.B."/>
            <person name="Ma G."/>
            <person name="Wang T."/>
            <person name="Stroehlein A.J."/>
            <person name="Young N.D."/>
            <person name="Ang C.S."/>
            <person name="Fernando D.D."/>
            <person name="Lu H.C."/>
            <person name="Taylor S."/>
            <person name="Reynolds S.L."/>
            <person name="Mofiz E."/>
            <person name="Najaraj S.H."/>
            <person name="Gowda H."/>
            <person name="Madugundu A."/>
            <person name="Renuse S."/>
            <person name="Holt D."/>
            <person name="Pandey A."/>
            <person name="Papenfuss A.T."/>
            <person name="Fischer K."/>
        </authorList>
    </citation>
    <scope>NUCLEOTIDE SEQUENCE [LARGE SCALE GENOMIC DNA]</scope>
</reference>
<keyword evidence="7" id="KW-0256">Endoplasmic reticulum</keyword>
<keyword evidence="12" id="KW-1185">Reference proteome</keyword>
<evidence type="ECO:0000256" key="5">
    <source>
        <dbReference type="ARBA" id="ARBA00022676"/>
    </source>
</evidence>
<name>A0A132A257_SARSC</name>
<evidence type="ECO:0000256" key="7">
    <source>
        <dbReference type="ARBA" id="ARBA00022824"/>
    </source>
</evidence>
<dbReference type="PANTHER" id="PTHR12867:SF6">
    <property type="entry name" value="N-ACETYLGLUCOSAMINYLDIPHOSPHODOLICHOL N-ACETYLGLUCOSAMINYLTRANSFERASE"/>
    <property type="match status" value="1"/>
</dbReference>
<evidence type="ECO:0000313" key="9">
    <source>
        <dbReference type="EMBL" id="KAF7487944.1"/>
    </source>
</evidence>
<keyword evidence="6 10" id="KW-0808">Transferase</keyword>
<dbReference type="GO" id="GO:0006488">
    <property type="term" value="P:dolichol-linked oligosaccharide biosynthetic process"/>
    <property type="evidence" value="ECO:0007669"/>
    <property type="project" value="InterPro"/>
</dbReference>
<dbReference type="EMBL" id="WVUK01000066">
    <property type="protein sequence ID" value="KAF7487944.1"/>
    <property type="molecule type" value="Genomic_DNA"/>
</dbReference>
<dbReference type="Proteomes" id="UP000616769">
    <property type="component" value="Unassembled WGS sequence"/>
</dbReference>
<dbReference type="EC" id="2.4.1.141" evidence="3"/>
<sequence>MCSIDRFKNILVTVGTTRFDQLISLLIDPKIVKILIEIGCRNLMIQYGNYFDPDALNLLKTLSEINVEIFDYVESLEPYIKQADLVIGHAGAGTSLEVLRMKKPLLIVINDSLMDNHQLELAEELAANGYAIATKIEDFDQTLKKFDQNILNPFPERNPLIFRDFLMNLTKSS</sequence>
<reference evidence="9" key="3">
    <citation type="submission" date="2020-01" db="EMBL/GenBank/DDBJ databases">
        <authorList>
            <person name="Korhonen P.K.K."/>
            <person name="Guangxu M.G."/>
            <person name="Wang T.W."/>
            <person name="Stroehlein A.J.S."/>
            <person name="Young N.D."/>
            <person name="Ang C.-S.A."/>
            <person name="Fernando D.W.F."/>
            <person name="Lu H.L."/>
            <person name="Taylor S.T."/>
            <person name="Ehtesham M.E.M."/>
            <person name="Najaraj S.H.N."/>
            <person name="Harsha G.H.G."/>
            <person name="Madugundu A.M."/>
            <person name="Renuse S.R."/>
            <person name="Holt D.H."/>
            <person name="Pandey A.P."/>
            <person name="Papenfuss A.P."/>
            <person name="Gasser R.B.G."/>
            <person name="Fischer K.F."/>
        </authorList>
    </citation>
    <scope>NUCLEOTIDE SEQUENCE</scope>
    <source>
        <strain evidence="9">SSS_KF_BRIS2020</strain>
    </source>
</reference>
<reference evidence="11" key="4">
    <citation type="submission" date="2022-06" db="UniProtKB">
        <authorList>
            <consortium name="EnsemblMetazoa"/>
        </authorList>
    </citation>
    <scope>IDENTIFICATION</scope>
</reference>
<evidence type="ECO:0000256" key="6">
    <source>
        <dbReference type="ARBA" id="ARBA00022679"/>
    </source>
</evidence>
<protein>
    <recommendedName>
        <fullName evidence="4">UDP-N-acetylglucosamine transferase subunit ALG13</fullName>
        <ecNumber evidence="3">2.4.1.141</ecNumber>
    </recommendedName>
</protein>
<keyword evidence="5" id="KW-0328">Glycosyltransferase</keyword>
<dbReference type="SUPFAM" id="SSF53756">
    <property type="entry name" value="UDP-Glycosyltransferase/glycogen phosphorylase"/>
    <property type="match status" value="1"/>
</dbReference>
<reference evidence="10 13" key="1">
    <citation type="journal article" date="2015" name="Parasit. Vectors">
        <title>Draft genome of the scabies mite.</title>
        <authorList>
            <person name="Rider S.D.Jr."/>
            <person name="Morgan M.S."/>
            <person name="Arlian L.G."/>
        </authorList>
    </citation>
    <scope>NUCLEOTIDE SEQUENCE [LARGE SCALE GENOMIC DNA]</scope>
    <source>
        <strain evidence="10">Arlian Lab</strain>
    </source>
</reference>
<dbReference type="AlphaFoldDB" id="A0A132A257"/>
<dbReference type="InterPro" id="IPR007235">
    <property type="entry name" value="Glyco_trans_28_C"/>
</dbReference>